<protein>
    <submittedName>
        <fullName evidence="1">Uncharacterized protein</fullName>
    </submittedName>
</protein>
<gene>
    <name evidence="1" type="ORF">BT96DRAFT_527487</name>
</gene>
<reference evidence="1" key="1">
    <citation type="journal article" date="2019" name="Environ. Microbiol.">
        <title>Fungal ecological strategies reflected in gene transcription - a case study of two litter decomposers.</title>
        <authorList>
            <person name="Barbi F."/>
            <person name="Kohler A."/>
            <person name="Barry K."/>
            <person name="Baskaran P."/>
            <person name="Daum C."/>
            <person name="Fauchery L."/>
            <person name="Ihrmark K."/>
            <person name="Kuo A."/>
            <person name="LaButti K."/>
            <person name="Lipzen A."/>
            <person name="Morin E."/>
            <person name="Grigoriev I.V."/>
            <person name="Henrissat B."/>
            <person name="Lindahl B."/>
            <person name="Martin F."/>
        </authorList>
    </citation>
    <scope>NUCLEOTIDE SEQUENCE</scope>
    <source>
        <strain evidence="1">JB14</strain>
    </source>
</reference>
<accession>A0A6A4IFT9</accession>
<proteinExistence type="predicted"/>
<evidence type="ECO:0000313" key="2">
    <source>
        <dbReference type="Proteomes" id="UP000799118"/>
    </source>
</evidence>
<organism evidence="1 2">
    <name type="scientific">Gymnopus androsaceus JB14</name>
    <dbReference type="NCBI Taxonomy" id="1447944"/>
    <lineage>
        <taxon>Eukaryota</taxon>
        <taxon>Fungi</taxon>
        <taxon>Dikarya</taxon>
        <taxon>Basidiomycota</taxon>
        <taxon>Agaricomycotina</taxon>
        <taxon>Agaricomycetes</taxon>
        <taxon>Agaricomycetidae</taxon>
        <taxon>Agaricales</taxon>
        <taxon>Marasmiineae</taxon>
        <taxon>Omphalotaceae</taxon>
        <taxon>Gymnopus</taxon>
    </lineage>
</organism>
<name>A0A6A4IFT9_9AGAR</name>
<dbReference type="AlphaFoldDB" id="A0A6A4IFT9"/>
<dbReference type="EMBL" id="ML769387">
    <property type="protein sequence ID" value="KAE9409531.1"/>
    <property type="molecule type" value="Genomic_DNA"/>
</dbReference>
<evidence type="ECO:0000313" key="1">
    <source>
        <dbReference type="EMBL" id="KAE9409531.1"/>
    </source>
</evidence>
<dbReference type="OrthoDB" id="2831558at2759"/>
<keyword evidence="2" id="KW-1185">Reference proteome</keyword>
<dbReference type="Proteomes" id="UP000799118">
    <property type="component" value="Unassembled WGS sequence"/>
</dbReference>
<sequence length="161" mass="18300">MSFSTTRNLTTRNLDSSLYVSRVSSFFNFRFASPCLVLSQPIEIRYPPLLDITVSLSKGALNNILNQMVDLFVKMWDIELPGNHVIGSRRIDPISKDIVPGPVLEETMWQEPDIKRYFHDEPYCLISETFATLNPTGSYYDLGGIYFGFSSVIYSCNTHPS</sequence>